<proteinExistence type="inferred from homology"/>
<dbReference type="GO" id="GO:0004719">
    <property type="term" value="F:protein-L-isoaspartate (D-aspartate) O-methyltransferase activity"/>
    <property type="evidence" value="ECO:0007669"/>
    <property type="project" value="UniProtKB-UniRule"/>
</dbReference>
<sequence>MKHSFDSREAAAARAAMVEEQLVARGIADPRVLDAMRQLPREAFLSAATSAAYADSAQPIEAGQTISQPYIVALMAEAARIGPADRVLEVGAGSGYAAAVCAALAAEVYAIERHPQLVEIARARLERLGIANVHLQAGDGTLGWPDAAPFDAILVSAAGPRVPESLRSQLAEEGRLVMPVGRRHATQQLVRVTRGANGFVEEHFAAVAFVPLIGAEGFESS</sequence>
<evidence type="ECO:0000313" key="8">
    <source>
        <dbReference type="EMBL" id="NUZ04861.1"/>
    </source>
</evidence>
<dbReference type="RefSeq" id="WP_176066135.1">
    <property type="nucleotide sequence ID" value="NZ_JABWMJ010000001.1"/>
</dbReference>
<evidence type="ECO:0000256" key="7">
    <source>
        <dbReference type="HAMAP-Rule" id="MF_00090"/>
    </source>
</evidence>
<comment type="caution">
    <text evidence="8">The sequence shown here is derived from an EMBL/GenBank/DDBJ whole genome shotgun (WGS) entry which is preliminary data.</text>
</comment>
<dbReference type="GO" id="GO:0030091">
    <property type="term" value="P:protein repair"/>
    <property type="evidence" value="ECO:0007669"/>
    <property type="project" value="UniProtKB-UniRule"/>
</dbReference>
<keyword evidence="6 7" id="KW-0949">S-adenosyl-L-methionine</keyword>
<evidence type="ECO:0000256" key="1">
    <source>
        <dbReference type="ARBA" id="ARBA00004496"/>
    </source>
</evidence>
<dbReference type="Proteomes" id="UP000529637">
    <property type="component" value="Unassembled WGS sequence"/>
</dbReference>
<evidence type="ECO:0000313" key="9">
    <source>
        <dbReference type="Proteomes" id="UP000529637"/>
    </source>
</evidence>
<keyword evidence="4 7" id="KW-0489">Methyltransferase</keyword>
<comment type="catalytic activity">
    <reaction evidence="7">
        <text>[protein]-L-isoaspartate + S-adenosyl-L-methionine = [protein]-L-isoaspartate alpha-methyl ester + S-adenosyl-L-homocysteine</text>
        <dbReference type="Rhea" id="RHEA:12705"/>
        <dbReference type="Rhea" id="RHEA-COMP:12143"/>
        <dbReference type="Rhea" id="RHEA-COMP:12144"/>
        <dbReference type="ChEBI" id="CHEBI:57856"/>
        <dbReference type="ChEBI" id="CHEBI:59789"/>
        <dbReference type="ChEBI" id="CHEBI:90596"/>
        <dbReference type="ChEBI" id="CHEBI:90598"/>
        <dbReference type="EC" id="2.1.1.77"/>
    </reaction>
</comment>
<evidence type="ECO:0000256" key="5">
    <source>
        <dbReference type="ARBA" id="ARBA00022679"/>
    </source>
</evidence>
<dbReference type="CDD" id="cd02440">
    <property type="entry name" value="AdoMet_MTases"/>
    <property type="match status" value="1"/>
</dbReference>
<dbReference type="InterPro" id="IPR029063">
    <property type="entry name" value="SAM-dependent_MTases_sf"/>
</dbReference>
<reference evidence="8 9" key="1">
    <citation type="submission" date="2020-06" db="EMBL/GenBank/DDBJ databases">
        <title>Schlegella sp. ID0723 isolated from air conditioner.</title>
        <authorList>
            <person name="Kim D.Y."/>
            <person name="Kim D.-U."/>
        </authorList>
    </citation>
    <scope>NUCLEOTIDE SEQUENCE [LARGE SCALE GENOMIC DNA]</scope>
    <source>
        <strain evidence="8 9">ID0723</strain>
    </source>
</reference>
<dbReference type="GO" id="GO:0032259">
    <property type="term" value="P:methylation"/>
    <property type="evidence" value="ECO:0007669"/>
    <property type="project" value="UniProtKB-KW"/>
</dbReference>
<evidence type="ECO:0000256" key="6">
    <source>
        <dbReference type="ARBA" id="ARBA00022691"/>
    </source>
</evidence>
<dbReference type="EMBL" id="JABWMJ010000001">
    <property type="protein sequence ID" value="NUZ04861.1"/>
    <property type="molecule type" value="Genomic_DNA"/>
</dbReference>
<dbReference type="HAMAP" id="MF_00090">
    <property type="entry name" value="PIMT"/>
    <property type="match status" value="1"/>
</dbReference>
<comment type="similarity">
    <text evidence="2 7">Belongs to the methyltransferase superfamily. L-isoaspartyl/D-aspartyl protein methyltransferase family.</text>
</comment>
<dbReference type="PROSITE" id="PS01279">
    <property type="entry name" value="PCMT"/>
    <property type="match status" value="1"/>
</dbReference>
<dbReference type="NCBIfam" id="NF001453">
    <property type="entry name" value="PRK00312.1"/>
    <property type="match status" value="1"/>
</dbReference>
<dbReference type="Gene3D" id="3.40.50.150">
    <property type="entry name" value="Vaccinia Virus protein VP39"/>
    <property type="match status" value="1"/>
</dbReference>
<dbReference type="InterPro" id="IPR000682">
    <property type="entry name" value="PCMT"/>
</dbReference>
<comment type="function">
    <text evidence="7">Catalyzes the methyl esterification of L-isoaspartyl residues in peptides and proteins that result from spontaneous decomposition of normal L-aspartyl and L-asparaginyl residues. It plays a role in the repair and/or degradation of damaged proteins.</text>
</comment>
<dbReference type="GO" id="GO:0005737">
    <property type="term" value="C:cytoplasm"/>
    <property type="evidence" value="ECO:0007669"/>
    <property type="project" value="UniProtKB-SubCell"/>
</dbReference>
<accession>A0A7Y6NKH8</accession>
<dbReference type="EC" id="2.1.1.77" evidence="7"/>
<keyword evidence="9" id="KW-1185">Reference proteome</keyword>
<keyword evidence="3 7" id="KW-0963">Cytoplasm</keyword>
<dbReference type="FunFam" id="3.40.50.150:FF:000010">
    <property type="entry name" value="Protein-L-isoaspartate O-methyltransferase"/>
    <property type="match status" value="1"/>
</dbReference>
<gene>
    <name evidence="7" type="primary">pcm</name>
    <name evidence="8" type="ORF">HQN59_03710</name>
</gene>
<dbReference type="PANTHER" id="PTHR11579:SF0">
    <property type="entry name" value="PROTEIN-L-ISOASPARTATE(D-ASPARTATE) O-METHYLTRANSFERASE"/>
    <property type="match status" value="1"/>
</dbReference>
<evidence type="ECO:0000256" key="2">
    <source>
        <dbReference type="ARBA" id="ARBA00005369"/>
    </source>
</evidence>
<dbReference type="Pfam" id="PF01135">
    <property type="entry name" value="PCMT"/>
    <property type="match status" value="1"/>
</dbReference>
<dbReference type="NCBIfam" id="TIGR00080">
    <property type="entry name" value="pimt"/>
    <property type="match status" value="1"/>
</dbReference>
<name>A0A7Y6NKH8_9BURK</name>
<evidence type="ECO:0000256" key="4">
    <source>
        <dbReference type="ARBA" id="ARBA00022603"/>
    </source>
</evidence>
<dbReference type="SUPFAM" id="SSF53335">
    <property type="entry name" value="S-adenosyl-L-methionine-dependent methyltransferases"/>
    <property type="match status" value="1"/>
</dbReference>
<dbReference type="PANTHER" id="PTHR11579">
    <property type="entry name" value="PROTEIN-L-ISOASPARTATE O-METHYLTRANSFERASE"/>
    <property type="match status" value="1"/>
</dbReference>
<evidence type="ECO:0000256" key="3">
    <source>
        <dbReference type="ARBA" id="ARBA00022490"/>
    </source>
</evidence>
<keyword evidence="5 7" id="KW-0808">Transferase</keyword>
<protein>
    <recommendedName>
        <fullName evidence="7">Protein-L-isoaspartate O-methyltransferase</fullName>
        <ecNumber evidence="7">2.1.1.77</ecNumber>
    </recommendedName>
    <alternativeName>
        <fullName evidence="7">L-isoaspartyl protein carboxyl methyltransferase</fullName>
    </alternativeName>
    <alternativeName>
        <fullName evidence="7">Protein L-isoaspartyl methyltransferase</fullName>
    </alternativeName>
    <alternativeName>
        <fullName evidence="7">Protein-beta-aspartate methyltransferase</fullName>
        <shortName evidence="7">PIMT</shortName>
    </alternativeName>
</protein>
<organism evidence="8 9">
    <name type="scientific">Piscinibacter koreensis</name>
    <dbReference type="NCBI Taxonomy" id="2742824"/>
    <lineage>
        <taxon>Bacteria</taxon>
        <taxon>Pseudomonadati</taxon>
        <taxon>Pseudomonadota</taxon>
        <taxon>Betaproteobacteria</taxon>
        <taxon>Burkholderiales</taxon>
        <taxon>Sphaerotilaceae</taxon>
        <taxon>Piscinibacter</taxon>
    </lineage>
</organism>
<comment type="subcellular location">
    <subcellularLocation>
        <location evidence="1 7">Cytoplasm</location>
    </subcellularLocation>
</comment>
<dbReference type="AlphaFoldDB" id="A0A7Y6NKH8"/>
<feature type="active site" evidence="7">
    <location>
        <position position="67"/>
    </location>
</feature>